<dbReference type="Pfam" id="PF06337">
    <property type="entry name" value="DUSP"/>
    <property type="match status" value="1"/>
</dbReference>
<sequence length="628" mass="75484">MEPLIECITKCQEFKDYFQDNSTYYLISIKWLNKSKIIAQTLDINKVNTIPILNLYLVDDYYSNILQYDDPIYNYFLNEKLKLNIDYLCIPQDIWESLVTALQNLNKIPLEYYTFKTLFKDGTFINKNLKIQLIPLYEGVTNIIEGVQCFSRDWTIQDTIQNFENLLNQQLTIQVPPKNFIKFYTLKNLPQDFKQLIKWFHENQLVVEEFKQDNHQLNNGQFLILDIQVLNKNFYFKQDNNHLDQRIQTNFEETEISKKGFSVYESQQSLLSCLLKNYECSNKIRNFIKNNFQNYFNLNEIIQESYYGCQAVLCYESKDIELLKEHSITITESRYDTVYVNGKPQKVNFDHKTTVKQLAEKFLSQSDFLFECSNNNYTETINPDMPLYQLPKNYIYNLSRRQKSEEELEITINRCFVEKVGILKSYRNFDAIRKIYINKQSKFFDLHLEIANLFEETNFTDYKEKIFNQKYELIFQTNQQGNERCSFCDLKLCNNCIVKFIDQKLILKVNKVVVYAIYNEPIQIEREKPEIIKNYNLEDYFDFEKTEEEEFLILDINQDQINTYQLSYPQSIHKYQLFGLIEKIDRSNYQSYCKIQEKWILFNNEGFKQLDEIVQNLKVVKLFYEKIN</sequence>
<dbReference type="PROSITE" id="PS51283">
    <property type="entry name" value="DUSP"/>
    <property type="match status" value="1"/>
</dbReference>
<dbReference type="InterPro" id="IPR006615">
    <property type="entry name" value="Pept_C19_DUSP"/>
</dbReference>
<dbReference type="EMBL" id="CAJJDP010000004">
    <property type="protein sequence ID" value="CAD8134139.1"/>
    <property type="molecule type" value="Genomic_DNA"/>
</dbReference>
<reference evidence="2" key="1">
    <citation type="submission" date="2021-01" db="EMBL/GenBank/DDBJ databases">
        <authorList>
            <consortium name="Genoscope - CEA"/>
            <person name="William W."/>
        </authorList>
    </citation>
    <scope>NUCLEOTIDE SEQUENCE</scope>
</reference>
<dbReference type="GO" id="GO:0004843">
    <property type="term" value="F:cysteine-type deubiquitinase activity"/>
    <property type="evidence" value="ECO:0007669"/>
    <property type="project" value="InterPro"/>
</dbReference>
<comment type="caution">
    <text evidence="2">The sequence shown here is derived from an EMBL/GenBank/DDBJ whole genome shotgun (WGS) entry which is preliminary data.</text>
</comment>
<evidence type="ECO:0000313" key="3">
    <source>
        <dbReference type="Proteomes" id="UP000683925"/>
    </source>
</evidence>
<organism evidence="2 3">
    <name type="scientific">Paramecium octaurelia</name>
    <dbReference type="NCBI Taxonomy" id="43137"/>
    <lineage>
        <taxon>Eukaryota</taxon>
        <taxon>Sar</taxon>
        <taxon>Alveolata</taxon>
        <taxon>Ciliophora</taxon>
        <taxon>Intramacronucleata</taxon>
        <taxon>Oligohymenophorea</taxon>
        <taxon>Peniculida</taxon>
        <taxon>Parameciidae</taxon>
        <taxon>Paramecium</taxon>
    </lineage>
</organism>
<dbReference type="OMA" id="EITINRC"/>
<keyword evidence="3" id="KW-1185">Reference proteome</keyword>
<proteinExistence type="predicted"/>
<gene>
    <name evidence="2" type="ORF">POCTA_138.1.T0050280</name>
</gene>
<dbReference type="AlphaFoldDB" id="A0A8S1S527"/>
<accession>A0A8S1S527</accession>
<evidence type="ECO:0000259" key="1">
    <source>
        <dbReference type="PROSITE" id="PS51283"/>
    </source>
</evidence>
<feature type="domain" description="DUSP" evidence="1">
    <location>
        <begin position="1"/>
        <end position="115"/>
    </location>
</feature>
<evidence type="ECO:0000313" key="2">
    <source>
        <dbReference type="EMBL" id="CAD8134139.1"/>
    </source>
</evidence>
<protein>
    <recommendedName>
        <fullName evidence="1">DUSP domain-containing protein</fullName>
    </recommendedName>
</protein>
<dbReference type="Proteomes" id="UP000683925">
    <property type="component" value="Unassembled WGS sequence"/>
</dbReference>
<name>A0A8S1S527_PAROT</name>
<dbReference type="OrthoDB" id="293415at2759"/>